<evidence type="ECO:0000313" key="2">
    <source>
        <dbReference type="Proteomes" id="UP000327191"/>
    </source>
</evidence>
<organism evidence="1 2">
    <name type="scientific">Pseudomonas fluorescens</name>
    <dbReference type="NCBI Taxonomy" id="294"/>
    <lineage>
        <taxon>Bacteria</taxon>
        <taxon>Pseudomonadati</taxon>
        <taxon>Pseudomonadota</taxon>
        <taxon>Gammaproteobacteria</taxon>
        <taxon>Pseudomonadales</taxon>
        <taxon>Pseudomonadaceae</taxon>
        <taxon>Pseudomonas</taxon>
    </lineage>
</organism>
<reference evidence="1 2" key="1">
    <citation type="submission" date="2019-09" db="EMBL/GenBank/DDBJ databases">
        <authorList>
            <person name="Chandra G."/>
            <person name="Truman W A."/>
        </authorList>
    </citation>
    <scope>NUCLEOTIDE SEQUENCE [LARGE SCALE GENOMIC DNA]</scope>
    <source>
        <strain evidence="1">PS938</strain>
    </source>
</reference>
<dbReference type="EMBL" id="CABVJE010000001">
    <property type="protein sequence ID" value="VVP73782.1"/>
    <property type="molecule type" value="Genomic_DNA"/>
</dbReference>
<proteinExistence type="predicted"/>
<evidence type="ECO:0000313" key="1">
    <source>
        <dbReference type="EMBL" id="VVP73782.1"/>
    </source>
</evidence>
<dbReference type="AlphaFoldDB" id="A0A5E7RH64"/>
<accession>A0A5E7RH64</accession>
<name>A0A5E7RH64_PSEFL</name>
<protein>
    <submittedName>
        <fullName evidence="1">Uncharacterized protein</fullName>
    </submittedName>
</protein>
<gene>
    <name evidence="1" type="ORF">PS938_00008</name>
</gene>
<sequence length="106" mass="11644">MTGHAVNPSTTGRDRVDVELHHFAVRVEFGQQVEGFDIRFPVTELRGDDCAVDHEVVDVAGGEVLIVFAEPALALLTHRDSENIAMARAFTEWLVDNLAAEQQTTA</sequence>
<dbReference type="Proteomes" id="UP000327191">
    <property type="component" value="Unassembled WGS sequence"/>
</dbReference>